<dbReference type="SUPFAM" id="SSF53474">
    <property type="entry name" value="alpha/beta-Hydrolases"/>
    <property type="match status" value="1"/>
</dbReference>
<feature type="region of interest" description="Disordered" evidence="8">
    <location>
        <begin position="408"/>
        <end position="434"/>
    </location>
</feature>
<dbReference type="InterPro" id="IPR050266">
    <property type="entry name" value="AB_hydrolase_sf"/>
</dbReference>
<feature type="compositionally biased region" description="Polar residues" evidence="8">
    <location>
        <begin position="92"/>
        <end position="111"/>
    </location>
</feature>
<protein>
    <recommendedName>
        <fullName evidence="2">acylglycerol lipase</fullName>
        <ecNumber evidence="2">3.1.1.23</ecNumber>
    </recommendedName>
</protein>
<evidence type="ECO:0000256" key="8">
    <source>
        <dbReference type="SAM" id="MobiDB-lite"/>
    </source>
</evidence>
<dbReference type="GO" id="GO:0046464">
    <property type="term" value="P:acylglycerol catabolic process"/>
    <property type="evidence" value="ECO:0007669"/>
    <property type="project" value="TreeGrafter"/>
</dbReference>
<dbReference type="AlphaFoldDB" id="A0A8B7Y599"/>
<evidence type="ECO:0000313" key="11">
    <source>
        <dbReference type="RefSeq" id="XP_022087016.1"/>
    </source>
</evidence>
<evidence type="ECO:0000256" key="7">
    <source>
        <dbReference type="ARBA" id="ARBA00049568"/>
    </source>
</evidence>
<evidence type="ECO:0000256" key="5">
    <source>
        <dbReference type="ARBA" id="ARBA00046308"/>
    </source>
</evidence>
<evidence type="ECO:0000256" key="6">
    <source>
        <dbReference type="ARBA" id="ARBA00047662"/>
    </source>
</evidence>
<dbReference type="PANTHER" id="PTHR43798">
    <property type="entry name" value="MONOACYLGLYCEROL LIPASE"/>
    <property type="match status" value="1"/>
</dbReference>
<dbReference type="KEGG" id="aplc:110977323"/>
<evidence type="ECO:0000256" key="1">
    <source>
        <dbReference type="ARBA" id="ARBA00001613"/>
    </source>
</evidence>
<dbReference type="Gene3D" id="3.40.50.1820">
    <property type="entry name" value="alpha/beta hydrolase"/>
    <property type="match status" value="1"/>
</dbReference>
<dbReference type="OMA" id="PEPCQLF"/>
<evidence type="ECO:0000259" key="9">
    <source>
        <dbReference type="Pfam" id="PF00561"/>
    </source>
</evidence>
<comment type="catalytic activity">
    <reaction evidence="6">
        <text>1-dodecanoylglycerol + H2O = dodecanoate + glycerol + H(+)</text>
        <dbReference type="Rhea" id="RHEA:44316"/>
        <dbReference type="ChEBI" id="CHEBI:15377"/>
        <dbReference type="ChEBI" id="CHEBI:15378"/>
        <dbReference type="ChEBI" id="CHEBI:17754"/>
        <dbReference type="ChEBI" id="CHEBI:18262"/>
        <dbReference type="ChEBI" id="CHEBI:75539"/>
    </reaction>
</comment>
<comment type="catalytic activity">
    <reaction evidence="1">
        <text>Hydrolyzes glycerol monoesters of long-chain fatty acids.</text>
        <dbReference type="EC" id="3.1.1.23"/>
    </reaction>
</comment>
<dbReference type="InterPro" id="IPR000073">
    <property type="entry name" value="AB_hydrolase_1"/>
</dbReference>
<dbReference type="CTD" id="79575"/>
<organism evidence="10 11">
    <name type="scientific">Acanthaster planci</name>
    <name type="common">Crown-of-thorns starfish</name>
    <dbReference type="NCBI Taxonomy" id="133434"/>
    <lineage>
        <taxon>Eukaryota</taxon>
        <taxon>Metazoa</taxon>
        <taxon>Echinodermata</taxon>
        <taxon>Eleutherozoa</taxon>
        <taxon>Asterozoa</taxon>
        <taxon>Asteroidea</taxon>
        <taxon>Valvatacea</taxon>
        <taxon>Valvatida</taxon>
        <taxon>Acanthasteridae</taxon>
        <taxon>Acanthaster</taxon>
    </lineage>
</organism>
<evidence type="ECO:0000313" key="10">
    <source>
        <dbReference type="Proteomes" id="UP000694845"/>
    </source>
</evidence>
<dbReference type="OrthoDB" id="428974at2759"/>
<dbReference type="GO" id="GO:0031902">
    <property type="term" value="C:late endosome membrane"/>
    <property type="evidence" value="ECO:0007669"/>
    <property type="project" value="UniProtKB-SubCell"/>
</dbReference>
<name>A0A8B7Y599_ACAPL</name>
<proteinExistence type="predicted"/>
<dbReference type="GO" id="GO:0047372">
    <property type="term" value="F:monoacylglycerol lipase activity"/>
    <property type="evidence" value="ECO:0007669"/>
    <property type="project" value="UniProtKB-EC"/>
</dbReference>
<dbReference type="InterPro" id="IPR000639">
    <property type="entry name" value="Epox_hydrolase-like"/>
</dbReference>
<dbReference type="InterPro" id="IPR029058">
    <property type="entry name" value="AB_hydrolase_fold"/>
</dbReference>
<feature type="region of interest" description="Disordered" evidence="8">
    <location>
        <begin position="91"/>
        <end position="111"/>
    </location>
</feature>
<dbReference type="GO" id="GO:0005765">
    <property type="term" value="C:lysosomal membrane"/>
    <property type="evidence" value="ECO:0007669"/>
    <property type="project" value="UniProtKB-SubCell"/>
</dbReference>
<dbReference type="Proteomes" id="UP000694845">
    <property type="component" value="Unplaced"/>
</dbReference>
<evidence type="ECO:0000256" key="2">
    <source>
        <dbReference type="ARBA" id="ARBA00013254"/>
    </source>
</evidence>
<dbReference type="RefSeq" id="XP_022087016.1">
    <property type="nucleotide sequence ID" value="XM_022231324.1"/>
</dbReference>
<dbReference type="PRINTS" id="PR00111">
    <property type="entry name" value="ABHYDROLASE"/>
</dbReference>
<dbReference type="PRINTS" id="PR00412">
    <property type="entry name" value="EPOXHYDRLASE"/>
</dbReference>
<gene>
    <name evidence="11" type="primary">LOC110977323</name>
</gene>
<sequence length="434" mass="48571">MVTRSSFFGLQRSRRIAPDTSCHEIRNIIEVRKGRWLHVQHVVPEPRKHAKLCFARGTDLHGLGKYAEELGYVNNANADGVNGEVEADGLVSQPSSVEHHASTQPQTKLTNRQSSLLSRSLEWFARDSTDSILSGSTVTCSHLDNVSQGSLHSVMEDGNTAIFFIHGVGGCSDLWRHQIAYFVSQGYEVIAPDLLGHGFSRAPHQSKAYAFSEHADDIMTIFDRFCKKRNVLVGHSYGACFCAKIARERARKVTKVVLISGGGPVPLEPEPCQLFCLPSFVLACIKPIIIRGFVSQAFHKNSKQTQEEKNRSFDIPAYVLRATMQGQSWREGDEEYHAALGASTLLIYGMQDELVLLDDEKWMNETIYASQLETLENASHMVMLEQPDTVNRLIHTFILKDTMVHHRARPKRSMSSRSTRMGAHGKTMPHVTIT</sequence>
<comment type="function">
    <text evidence="7">Lipase that preferentially hydrolysis medium-chain saturated monoacylglycerols including 2-arachidonoylglycerol. Through 2-arachidonoylglycerol degradation may regulate endocannabinoid signaling pathways. Also has a lysophosphatidyl lipase activity with a preference for lysophosphatidylglycerol among other lysophospholipids. Also able to degrade bis(monoacylglycero)phosphate (BMP) and constitutes the major enzyme for BMP catabolism. BMP, also known as lysobisphosphatidic acid, is enriched in late endosomes and lysosomes and plays a key role in the formation of intraluminal vesicles and in lipid sorting.</text>
</comment>
<reference evidence="11" key="1">
    <citation type="submission" date="2025-08" db="UniProtKB">
        <authorList>
            <consortium name="RefSeq"/>
        </authorList>
    </citation>
    <scope>IDENTIFICATION</scope>
</reference>
<comment type="subcellular location">
    <subcellularLocation>
        <location evidence="3">Late endosome membrane</location>
        <topology evidence="3">Single-pass type II membrane protein</topology>
    </subcellularLocation>
    <subcellularLocation>
        <location evidence="4">Lysosome membrane</location>
        <topology evidence="4">Single-pass type II membrane protein</topology>
    </subcellularLocation>
    <subcellularLocation>
        <location evidence="5">Mitochondrion membrane</location>
        <topology evidence="5">Single-pass type II membrane protein</topology>
    </subcellularLocation>
</comment>
<dbReference type="PANTHER" id="PTHR43798:SF5">
    <property type="entry name" value="MONOACYLGLYCEROL LIPASE ABHD6"/>
    <property type="match status" value="1"/>
</dbReference>
<accession>A0A8B7Y599</accession>
<dbReference type="EC" id="3.1.1.23" evidence="2"/>
<keyword evidence="10" id="KW-1185">Reference proteome</keyword>
<evidence type="ECO:0000256" key="4">
    <source>
        <dbReference type="ARBA" id="ARBA00037874"/>
    </source>
</evidence>
<dbReference type="GeneID" id="110977323"/>
<feature type="domain" description="AB hydrolase-1" evidence="9">
    <location>
        <begin position="161"/>
        <end position="270"/>
    </location>
</feature>
<dbReference type="GO" id="GO:0031966">
    <property type="term" value="C:mitochondrial membrane"/>
    <property type="evidence" value="ECO:0007669"/>
    <property type="project" value="UniProtKB-SubCell"/>
</dbReference>
<evidence type="ECO:0000256" key="3">
    <source>
        <dbReference type="ARBA" id="ARBA00037797"/>
    </source>
</evidence>
<dbReference type="Pfam" id="PF00561">
    <property type="entry name" value="Abhydrolase_1"/>
    <property type="match status" value="1"/>
</dbReference>